<dbReference type="Gene3D" id="6.10.250.660">
    <property type="match status" value="1"/>
</dbReference>
<organism evidence="1 2">
    <name type="scientific">Luteimicrobium subarcticum</name>
    <dbReference type="NCBI Taxonomy" id="620910"/>
    <lineage>
        <taxon>Bacteria</taxon>
        <taxon>Bacillati</taxon>
        <taxon>Actinomycetota</taxon>
        <taxon>Actinomycetes</taxon>
        <taxon>Micrococcales</taxon>
        <taxon>Luteimicrobium</taxon>
    </lineage>
</organism>
<dbReference type="AlphaFoldDB" id="A0A2M8W769"/>
<accession>A0A2M8W769</accession>
<dbReference type="InterPro" id="IPR019933">
    <property type="entry name" value="DivIVA_domain"/>
</dbReference>
<dbReference type="RefSeq" id="WP_100350795.1">
    <property type="nucleotide sequence ID" value="NZ_PGTZ01000010.1"/>
</dbReference>
<proteinExistence type="predicted"/>
<dbReference type="Proteomes" id="UP000231586">
    <property type="component" value="Unassembled WGS sequence"/>
</dbReference>
<sequence length="199" mass="20877">MISAEDVLSTTFRTTRFRGGYDIEAVDDYLDQVTRTLAVHEGRTPYTTDLLSAEDVRGRTFEVGKLRESYVAEDVDALLARIAEALDEYEKRAATRTTGAVPAVAAATPTGGAPTVPGMSPAPADRLSPAAEARLQEVGGAPVPDGATLGLRVLTSQLQIATVRARGSDVLTVRTPEGATLRVVAVDAGADGVVLRTVV</sequence>
<protein>
    <submittedName>
        <fullName evidence="1">DivIVA domain-containing protein</fullName>
    </submittedName>
</protein>
<gene>
    <name evidence="1" type="ORF">CLV34_2700</name>
</gene>
<comment type="caution">
    <text evidence="1">The sequence shown here is derived from an EMBL/GenBank/DDBJ whole genome shotgun (WGS) entry which is preliminary data.</text>
</comment>
<reference evidence="1 2" key="1">
    <citation type="submission" date="2017-11" db="EMBL/GenBank/DDBJ databases">
        <title>Genomic Encyclopedia of Archaeal and Bacterial Type Strains, Phase II (KMG-II): From Individual Species to Whole Genera.</title>
        <authorList>
            <person name="Goeker M."/>
        </authorList>
    </citation>
    <scope>NUCLEOTIDE SEQUENCE [LARGE SCALE GENOMIC DNA]</scope>
    <source>
        <strain evidence="1 2">DSM 22413</strain>
    </source>
</reference>
<dbReference type="EMBL" id="PGTZ01000010">
    <property type="protein sequence ID" value="PJI86777.1"/>
    <property type="molecule type" value="Genomic_DNA"/>
</dbReference>
<dbReference type="OrthoDB" id="9815492at2"/>
<name>A0A2M8W769_9MICO</name>
<evidence type="ECO:0000313" key="2">
    <source>
        <dbReference type="Proteomes" id="UP000231586"/>
    </source>
</evidence>
<evidence type="ECO:0000313" key="1">
    <source>
        <dbReference type="EMBL" id="PJI86777.1"/>
    </source>
</evidence>
<keyword evidence="2" id="KW-1185">Reference proteome</keyword>
<dbReference type="NCBIfam" id="TIGR03544">
    <property type="entry name" value="DivI1A_domain"/>
    <property type="match status" value="2"/>
</dbReference>